<dbReference type="GO" id="GO:0000049">
    <property type="term" value="F:tRNA binding"/>
    <property type="evidence" value="ECO:0007669"/>
    <property type="project" value="UniProtKB-KW"/>
</dbReference>
<comment type="catalytic activity">
    <reaction evidence="4">
        <text>a D-aminoacyl-tRNA + H2O = a tRNA + a D-alpha-amino acid + H(+)</text>
        <dbReference type="Rhea" id="RHEA:13953"/>
        <dbReference type="Rhea" id="RHEA-COMP:10123"/>
        <dbReference type="Rhea" id="RHEA-COMP:10124"/>
        <dbReference type="ChEBI" id="CHEBI:15377"/>
        <dbReference type="ChEBI" id="CHEBI:15378"/>
        <dbReference type="ChEBI" id="CHEBI:59871"/>
        <dbReference type="ChEBI" id="CHEBI:78442"/>
        <dbReference type="ChEBI" id="CHEBI:79333"/>
        <dbReference type="EC" id="3.1.1.96"/>
    </reaction>
</comment>
<dbReference type="STRING" id="126957.T1IYM9"/>
<keyword evidence="5" id="KW-0378">Hydrolase</keyword>
<accession>T1IYM9</accession>
<dbReference type="HOGENOM" id="CLU_076901_0_4_1"/>
<dbReference type="InterPro" id="IPR023509">
    <property type="entry name" value="DTD-like_sf"/>
</dbReference>
<keyword evidence="5" id="KW-0694">RNA-binding</keyword>
<dbReference type="Proteomes" id="UP000014500">
    <property type="component" value="Unassembled WGS sequence"/>
</dbReference>
<dbReference type="PhylomeDB" id="T1IYM9"/>
<evidence type="ECO:0000256" key="2">
    <source>
        <dbReference type="ARBA" id="ARBA00013056"/>
    </source>
</evidence>
<dbReference type="GO" id="GO:0051500">
    <property type="term" value="F:D-tyrosyl-tRNA(Tyr) deacylase activity"/>
    <property type="evidence" value="ECO:0007669"/>
    <property type="project" value="TreeGrafter"/>
</dbReference>
<evidence type="ECO:0000256" key="3">
    <source>
        <dbReference type="ARBA" id="ARBA00047676"/>
    </source>
</evidence>
<proteinExistence type="inferred from homology"/>
<evidence type="ECO:0000256" key="5">
    <source>
        <dbReference type="RuleBase" id="RU003470"/>
    </source>
</evidence>
<dbReference type="OMA" id="WPDENDK"/>
<dbReference type="PANTHER" id="PTHR10472:SF5">
    <property type="entry name" value="D-AMINOACYL-TRNA DEACYLASE 1"/>
    <property type="match status" value="1"/>
</dbReference>
<reference evidence="6" key="2">
    <citation type="submission" date="2015-02" db="UniProtKB">
        <authorList>
            <consortium name="EnsemblMetazoa"/>
        </authorList>
    </citation>
    <scope>IDENTIFICATION</scope>
</reference>
<organism evidence="6 7">
    <name type="scientific">Strigamia maritima</name>
    <name type="common">European centipede</name>
    <name type="synonym">Geophilus maritimus</name>
    <dbReference type="NCBI Taxonomy" id="126957"/>
    <lineage>
        <taxon>Eukaryota</taxon>
        <taxon>Metazoa</taxon>
        <taxon>Ecdysozoa</taxon>
        <taxon>Arthropoda</taxon>
        <taxon>Myriapoda</taxon>
        <taxon>Chilopoda</taxon>
        <taxon>Pleurostigmophora</taxon>
        <taxon>Geophilomorpha</taxon>
        <taxon>Linotaeniidae</taxon>
        <taxon>Strigamia</taxon>
    </lineage>
</organism>
<evidence type="ECO:0000256" key="1">
    <source>
        <dbReference type="ARBA" id="ARBA00009673"/>
    </source>
</evidence>
<dbReference type="CDD" id="cd00563">
    <property type="entry name" value="Dtyr_deacylase"/>
    <property type="match status" value="1"/>
</dbReference>
<keyword evidence="5" id="KW-0820">tRNA-binding</keyword>
<sequence>MRFVVQRVLTANVSINDEIISSIGRGLCVLVGISRDDTSKDADYMIKKLLNLRIFENDNGKRWSLSVSDKKFEILCVSQFTLYCTLKGNKPDFHLSMEAEKSKLFYAEFLDKLRRAYQPDLVKDGQFGALMQVNIQNDGPVTINLEYGGKTAAEESNP</sequence>
<dbReference type="AlphaFoldDB" id="T1IYM9"/>
<dbReference type="eggNOG" id="KOG3323">
    <property type="taxonomic scope" value="Eukaryota"/>
</dbReference>
<dbReference type="Gene3D" id="3.50.80.10">
    <property type="entry name" value="D-tyrosyl-tRNA(Tyr) deacylase"/>
    <property type="match status" value="1"/>
</dbReference>
<dbReference type="SUPFAM" id="SSF69500">
    <property type="entry name" value="DTD-like"/>
    <property type="match status" value="1"/>
</dbReference>
<dbReference type="PANTHER" id="PTHR10472">
    <property type="entry name" value="D-TYROSYL-TRNA TYR DEACYLASE"/>
    <property type="match status" value="1"/>
</dbReference>
<evidence type="ECO:0000313" key="7">
    <source>
        <dbReference type="Proteomes" id="UP000014500"/>
    </source>
</evidence>
<name>T1IYM9_STRMM</name>
<dbReference type="FunFam" id="3.50.80.10:FF:000001">
    <property type="entry name" value="D-aminoacyl-tRNA deacylase"/>
    <property type="match status" value="1"/>
</dbReference>
<dbReference type="EnsemblMetazoa" id="SMAR006343-RA">
    <property type="protein sequence ID" value="SMAR006343-PA"/>
    <property type="gene ID" value="SMAR006343"/>
</dbReference>
<evidence type="ECO:0000256" key="4">
    <source>
        <dbReference type="ARBA" id="ARBA00048018"/>
    </source>
</evidence>
<comment type="similarity">
    <text evidence="1 5">Belongs to the DTD family.</text>
</comment>
<dbReference type="EC" id="3.1.1.96" evidence="2 5"/>
<dbReference type="Pfam" id="PF02580">
    <property type="entry name" value="Tyr_Deacylase"/>
    <property type="match status" value="1"/>
</dbReference>
<keyword evidence="7" id="KW-1185">Reference proteome</keyword>
<dbReference type="GO" id="GO:0005737">
    <property type="term" value="C:cytoplasm"/>
    <property type="evidence" value="ECO:0007669"/>
    <property type="project" value="UniProtKB-SubCell"/>
</dbReference>
<comment type="subcellular location">
    <subcellularLocation>
        <location evidence="5">Cytoplasm</location>
    </subcellularLocation>
</comment>
<dbReference type="InterPro" id="IPR003732">
    <property type="entry name" value="Daa-tRNA_deacyls_DTD"/>
</dbReference>
<dbReference type="NCBIfam" id="TIGR00256">
    <property type="entry name" value="D-aminoacyl-tRNA deacylase"/>
    <property type="match status" value="1"/>
</dbReference>
<evidence type="ECO:0000313" key="6">
    <source>
        <dbReference type="EnsemblMetazoa" id="SMAR006343-PA"/>
    </source>
</evidence>
<dbReference type="EMBL" id="JH431693">
    <property type="status" value="NOT_ANNOTATED_CDS"/>
    <property type="molecule type" value="Genomic_DNA"/>
</dbReference>
<dbReference type="GO" id="GO:0106026">
    <property type="term" value="F:Gly-tRNA(Ala) deacylase activity"/>
    <property type="evidence" value="ECO:0007669"/>
    <property type="project" value="RHEA"/>
</dbReference>
<protein>
    <recommendedName>
        <fullName evidence="2 5">D-aminoacyl-tRNA deacylase</fullName>
        <ecNumber evidence="2 5">3.1.1.96</ecNumber>
    </recommendedName>
</protein>
<reference evidence="7" key="1">
    <citation type="submission" date="2011-05" db="EMBL/GenBank/DDBJ databases">
        <authorList>
            <person name="Richards S.R."/>
            <person name="Qu J."/>
            <person name="Jiang H."/>
            <person name="Jhangiani S.N."/>
            <person name="Agravi P."/>
            <person name="Goodspeed R."/>
            <person name="Gross S."/>
            <person name="Mandapat C."/>
            <person name="Jackson L."/>
            <person name="Mathew T."/>
            <person name="Pu L."/>
            <person name="Thornton R."/>
            <person name="Saada N."/>
            <person name="Wilczek-Boney K.B."/>
            <person name="Lee S."/>
            <person name="Kovar C."/>
            <person name="Wu Y."/>
            <person name="Scherer S.E."/>
            <person name="Worley K.C."/>
            <person name="Muzny D.M."/>
            <person name="Gibbs R."/>
        </authorList>
    </citation>
    <scope>NUCLEOTIDE SEQUENCE</scope>
    <source>
        <strain evidence="7">Brora</strain>
    </source>
</reference>
<keyword evidence="5" id="KW-0963">Cytoplasm</keyword>
<comment type="catalytic activity">
    <reaction evidence="3">
        <text>glycyl-tRNA(Ala) + H2O = tRNA(Ala) + glycine + H(+)</text>
        <dbReference type="Rhea" id="RHEA:53744"/>
        <dbReference type="Rhea" id="RHEA-COMP:9657"/>
        <dbReference type="Rhea" id="RHEA-COMP:13640"/>
        <dbReference type="ChEBI" id="CHEBI:15377"/>
        <dbReference type="ChEBI" id="CHEBI:15378"/>
        <dbReference type="ChEBI" id="CHEBI:57305"/>
        <dbReference type="ChEBI" id="CHEBI:78442"/>
        <dbReference type="ChEBI" id="CHEBI:78522"/>
        <dbReference type="EC" id="3.1.1.96"/>
    </reaction>
</comment>